<dbReference type="RefSeq" id="WP_154309724.1">
    <property type="nucleotide sequence ID" value="NZ_WKKI01000074.1"/>
</dbReference>
<proteinExistence type="predicted"/>
<dbReference type="AlphaFoldDB" id="A0A7X2LZ51"/>
<keyword evidence="1" id="KW-0732">Signal</keyword>
<sequence length="231" mass="26565">MKRKSIAIAAGVGILVGSSTVALNLANVNASVMKVIKLNMTEEQLDQQMGNSTIEPTKVEFKEYLNDFEQTASPQFEDGLEKKLAQRAFVELKQSKNKIDLKNLKKEVKEQAEFDKAWVKYAEDEYGIKVTPQEIDEWISNGPDKFPVDTQKAYAEALGMSLKELNHTYYRDQYEKWVMWEKLSPLVAEKYGIKEVDYENIEIQENTPADEMNFNNKVLSLYEKEVTSLMK</sequence>
<dbReference type="SUPFAM" id="SSF109998">
    <property type="entry name" value="Triger factor/SurA peptide-binding domain-like"/>
    <property type="match status" value="1"/>
</dbReference>
<keyword evidence="3" id="KW-1185">Reference proteome</keyword>
<comment type="caution">
    <text evidence="2">The sequence shown here is derived from an EMBL/GenBank/DDBJ whole genome shotgun (WGS) entry which is preliminary data.</text>
</comment>
<evidence type="ECO:0000313" key="3">
    <source>
        <dbReference type="Proteomes" id="UP000448867"/>
    </source>
</evidence>
<dbReference type="InterPro" id="IPR027304">
    <property type="entry name" value="Trigger_fact/SurA_dom_sf"/>
</dbReference>
<name>A0A7X2LZ51_9BACI</name>
<dbReference type="Proteomes" id="UP000448867">
    <property type="component" value="Unassembled WGS sequence"/>
</dbReference>
<protein>
    <submittedName>
        <fullName evidence="2">Uncharacterized protein</fullName>
    </submittedName>
</protein>
<accession>A0A7X2LZ51</accession>
<feature type="signal peptide" evidence="1">
    <location>
        <begin position="1"/>
        <end position="22"/>
    </location>
</feature>
<gene>
    <name evidence="2" type="ORF">GJU40_19310</name>
</gene>
<dbReference type="OrthoDB" id="2436339at2"/>
<feature type="chain" id="PRO_5039175460" evidence="1">
    <location>
        <begin position="23"/>
        <end position="231"/>
    </location>
</feature>
<organism evidence="2 3">
    <name type="scientific">Metabacillus lacus</name>
    <dbReference type="NCBI Taxonomy" id="1983721"/>
    <lineage>
        <taxon>Bacteria</taxon>
        <taxon>Bacillati</taxon>
        <taxon>Bacillota</taxon>
        <taxon>Bacilli</taxon>
        <taxon>Bacillales</taxon>
        <taxon>Bacillaceae</taxon>
        <taxon>Metabacillus</taxon>
    </lineage>
</organism>
<dbReference type="EMBL" id="WKKI01000074">
    <property type="protein sequence ID" value="MRX74270.1"/>
    <property type="molecule type" value="Genomic_DNA"/>
</dbReference>
<evidence type="ECO:0000256" key="1">
    <source>
        <dbReference type="SAM" id="SignalP"/>
    </source>
</evidence>
<reference evidence="2 3" key="1">
    <citation type="submission" date="2019-11" db="EMBL/GenBank/DDBJ databases">
        <title>Bacillus lacus genome.</title>
        <authorList>
            <person name="Allen C.J."/>
            <person name="Newman J.D."/>
        </authorList>
    </citation>
    <scope>NUCLEOTIDE SEQUENCE [LARGE SCALE GENOMIC DNA]</scope>
    <source>
        <strain evidence="2 3">KCTC 33946</strain>
    </source>
</reference>
<evidence type="ECO:0000313" key="2">
    <source>
        <dbReference type="EMBL" id="MRX74270.1"/>
    </source>
</evidence>